<feature type="region of interest" description="Disordered" evidence="1">
    <location>
        <begin position="1"/>
        <end position="30"/>
    </location>
</feature>
<keyword evidence="3" id="KW-1185">Reference proteome</keyword>
<dbReference type="EMBL" id="JAETWB010000015">
    <property type="protein sequence ID" value="MBL6080630.1"/>
    <property type="molecule type" value="Genomic_DNA"/>
</dbReference>
<name>A0ABS1U7G7_9PROT</name>
<comment type="caution">
    <text evidence="2">The sequence shown here is derived from an EMBL/GenBank/DDBJ whole genome shotgun (WGS) entry which is preliminary data.</text>
</comment>
<accession>A0ABS1U7G7</accession>
<protein>
    <submittedName>
        <fullName evidence="2">DUF2934 domain-containing protein</fullName>
    </submittedName>
</protein>
<dbReference type="Pfam" id="PF11154">
    <property type="entry name" value="DUF2934"/>
    <property type="match status" value="1"/>
</dbReference>
<evidence type="ECO:0000313" key="3">
    <source>
        <dbReference type="Proteomes" id="UP000660885"/>
    </source>
</evidence>
<dbReference type="Proteomes" id="UP000660885">
    <property type="component" value="Unassembled WGS sequence"/>
</dbReference>
<evidence type="ECO:0000256" key="1">
    <source>
        <dbReference type="SAM" id="MobiDB-lite"/>
    </source>
</evidence>
<reference evidence="2 3" key="1">
    <citation type="submission" date="2021-01" db="EMBL/GenBank/DDBJ databases">
        <title>Belnapia mucosa sp. nov. and Belnapia arida sp. nov., isolated from the Tabernas Desert (Almeria, Spain).</title>
        <authorList>
            <person name="Molina-Menor E."/>
            <person name="Vidal-Verdu A."/>
            <person name="Calonge A."/>
            <person name="Satari L."/>
            <person name="Pereto J."/>
            <person name="Porcar M."/>
        </authorList>
    </citation>
    <scope>NUCLEOTIDE SEQUENCE [LARGE SCALE GENOMIC DNA]</scope>
    <source>
        <strain evidence="2 3">T18</strain>
    </source>
</reference>
<evidence type="ECO:0000313" key="2">
    <source>
        <dbReference type="EMBL" id="MBL6080630.1"/>
    </source>
</evidence>
<organism evidence="2 3">
    <name type="scientific">Belnapia arida</name>
    <dbReference type="NCBI Taxonomy" id="2804533"/>
    <lineage>
        <taxon>Bacteria</taxon>
        <taxon>Pseudomonadati</taxon>
        <taxon>Pseudomonadota</taxon>
        <taxon>Alphaproteobacteria</taxon>
        <taxon>Acetobacterales</taxon>
        <taxon>Roseomonadaceae</taxon>
        <taxon>Belnapia</taxon>
    </lineage>
</organism>
<dbReference type="InterPro" id="IPR021327">
    <property type="entry name" value="DUF2934"/>
</dbReference>
<gene>
    <name evidence="2" type="ORF">JMJ56_21665</name>
</gene>
<proteinExistence type="predicted"/>
<sequence>MAAETGRGSSYLPGTPQDIQQGAPLAREHDPEHYLRERAYFLWEREGCPEGRALEFWERAYREEARAA</sequence>